<evidence type="ECO:0000256" key="1">
    <source>
        <dbReference type="SAM" id="Phobius"/>
    </source>
</evidence>
<dbReference type="Pfam" id="PF05170">
    <property type="entry name" value="AsmA"/>
    <property type="match status" value="1"/>
</dbReference>
<accession>A0A1M7ASE7</accession>
<name>A0A1M7ASE7_9FLAO</name>
<feature type="transmembrane region" description="Helical" evidence="1">
    <location>
        <begin position="35"/>
        <end position="57"/>
    </location>
</feature>
<organism evidence="3 4">
    <name type="scientific">Flavobacterium saccharophilum</name>
    <dbReference type="NCBI Taxonomy" id="29534"/>
    <lineage>
        <taxon>Bacteria</taxon>
        <taxon>Pseudomonadati</taxon>
        <taxon>Bacteroidota</taxon>
        <taxon>Flavobacteriia</taxon>
        <taxon>Flavobacteriales</taxon>
        <taxon>Flavobacteriaceae</taxon>
        <taxon>Flavobacterium</taxon>
    </lineage>
</organism>
<proteinExistence type="predicted"/>
<dbReference type="EMBL" id="FRBY01000001">
    <property type="protein sequence ID" value="SHL45605.1"/>
    <property type="molecule type" value="Genomic_DNA"/>
</dbReference>
<evidence type="ECO:0000313" key="3">
    <source>
        <dbReference type="EMBL" id="SHL45605.1"/>
    </source>
</evidence>
<keyword evidence="4" id="KW-1185">Reference proteome</keyword>
<dbReference type="STRING" id="29534.SAMN05444366_0786"/>
<dbReference type="Proteomes" id="UP000184121">
    <property type="component" value="Unassembled WGS sequence"/>
</dbReference>
<sequence>MLSLMLRKFVPMTATLHRIKNFLQSAGFKKYAKRFGYFVLGLVALVLIAGAGLSIYFNRNKTEIMAKINTKINDNINGDFHIGDFQYKFLTGLPNFTVALKDVELKDKQWKTHKHTLLKTKEIEVRLNVWSLLQKEINIHKILINDAQIYLYKAENGYSNSDIFKPKKKKTPETQSDSETTIDEIDLNNVHFILDNRIGHKLFDFDVASLKSKVDYDGDDWKTDVFLDTQIGSLAFNTVHGSFAKQKRLKGTFAVTYSAEREKIDVKTEGLKIGSDSFDIVAFFNLAKGSALFGINISTTILWQNASNLLSANISSKLNHFNLKKEIDVNCDIKGDFNAEGDPRIVVQAEVHNNELSIPDGLLTDCNFKGIFTNNFKPKEGFSDANSAVILTRFSAKYRNVPLKIAQLSINNLEKPLATGVVNSDFDLPVMNEENTEKWIHFTEGHATLNLKFQFDIVNLYITKPRFIGNVDVKNVSFHFIPKNIHAEKINVKLQFTQEALIINKIAYKNKNNTIFIDGKINNFLNLYYDAPEKMVVNWNIYCPSIDVRQFMGVLATSQKKKVNTKKPSMSQQLRNAIEKCVVDINLKADKITYNKLTATNTKAVIQMIDSRLVIKNGSLQTCGGSINFSTTLSPNGKNYNFASNAQVNQVDITQFLKSFNNFGIKSFTPNNIRGQLTSNTDMTGMIHNGELVPNSTHGSLNFKVSHGALINFEPIVKIGKFAFPFRDVKNITFSDLSGNCKLRGELVDVNKLTISSSVLNLDAEGIYSFGRGTNMALTIPLRNSKDDAKLATKAERDAVRDRGIVLHLLAVDDGGKMKIKWGKKDKGKNKKEK</sequence>
<dbReference type="GO" id="GO:0090313">
    <property type="term" value="P:regulation of protein targeting to membrane"/>
    <property type="evidence" value="ECO:0007669"/>
    <property type="project" value="TreeGrafter"/>
</dbReference>
<reference evidence="4" key="1">
    <citation type="submission" date="2016-11" db="EMBL/GenBank/DDBJ databases">
        <authorList>
            <person name="Varghese N."/>
            <person name="Submissions S."/>
        </authorList>
    </citation>
    <scope>NUCLEOTIDE SEQUENCE [LARGE SCALE GENOMIC DNA]</scope>
    <source>
        <strain evidence="4">DSM 1811</strain>
    </source>
</reference>
<dbReference type="GO" id="GO:0005886">
    <property type="term" value="C:plasma membrane"/>
    <property type="evidence" value="ECO:0007669"/>
    <property type="project" value="TreeGrafter"/>
</dbReference>
<keyword evidence="1" id="KW-0472">Membrane</keyword>
<feature type="domain" description="AsmA" evidence="2">
    <location>
        <begin position="36"/>
        <end position="192"/>
    </location>
</feature>
<dbReference type="PANTHER" id="PTHR30441">
    <property type="entry name" value="DUF748 DOMAIN-CONTAINING PROTEIN"/>
    <property type="match status" value="1"/>
</dbReference>
<keyword evidence="1" id="KW-0812">Transmembrane</keyword>
<gene>
    <name evidence="3" type="ORF">SAMN05444366_0786</name>
</gene>
<dbReference type="PANTHER" id="PTHR30441:SF4">
    <property type="entry name" value="PROTEIN ASMA"/>
    <property type="match status" value="1"/>
</dbReference>
<dbReference type="InterPro" id="IPR007844">
    <property type="entry name" value="AsmA"/>
</dbReference>
<dbReference type="AlphaFoldDB" id="A0A1M7ASE7"/>
<protein>
    <submittedName>
        <fullName evidence="3">AsmA family protein</fullName>
    </submittedName>
</protein>
<evidence type="ECO:0000313" key="4">
    <source>
        <dbReference type="Proteomes" id="UP000184121"/>
    </source>
</evidence>
<evidence type="ECO:0000259" key="2">
    <source>
        <dbReference type="Pfam" id="PF05170"/>
    </source>
</evidence>
<keyword evidence="1" id="KW-1133">Transmembrane helix</keyword>
<dbReference type="InterPro" id="IPR052894">
    <property type="entry name" value="AsmA-related"/>
</dbReference>